<evidence type="ECO:0000256" key="1">
    <source>
        <dbReference type="ARBA" id="ARBA00022729"/>
    </source>
</evidence>
<keyword evidence="2" id="KW-0812">Transmembrane</keyword>
<evidence type="ECO:0000256" key="2">
    <source>
        <dbReference type="SAM" id="Phobius"/>
    </source>
</evidence>
<dbReference type="GO" id="GO:0015159">
    <property type="term" value="F:polysaccharide transmembrane transporter activity"/>
    <property type="evidence" value="ECO:0007669"/>
    <property type="project" value="InterPro"/>
</dbReference>
<dbReference type="Pfam" id="PF10531">
    <property type="entry name" value="SLBB"/>
    <property type="match status" value="1"/>
</dbReference>
<dbReference type="PROSITE" id="PS51257">
    <property type="entry name" value="PROKAR_LIPOPROTEIN"/>
    <property type="match status" value="1"/>
</dbReference>
<feature type="domain" description="Soluble ligand binding" evidence="4">
    <location>
        <begin position="153"/>
        <end position="201"/>
    </location>
</feature>
<dbReference type="PANTHER" id="PTHR33619">
    <property type="entry name" value="POLYSACCHARIDE EXPORT PROTEIN GFCE-RELATED"/>
    <property type="match status" value="1"/>
</dbReference>
<dbReference type="Proteomes" id="UP000236000">
    <property type="component" value="Unassembled WGS sequence"/>
</dbReference>
<dbReference type="InterPro" id="IPR019554">
    <property type="entry name" value="Soluble_ligand-bd"/>
</dbReference>
<feature type="transmembrane region" description="Helical" evidence="2">
    <location>
        <begin position="246"/>
        <end position="264"/>
    </location>
</feature>
<evidence type="ECO:0000313" key="6">
    <source>
        <dbReference type="Proteomes" id="UP000236000"/>
    </source>
</evidence>
<evidence type="ECO:0000313" key="5">
    <source>
        <dbReference type="EMBL" id="PNC17526.1"/>
    </source>
</evidence>
<reference evidence="5 6" key="1">
    <citation type="journal article" date="2017" name="BMC Genomics">
        <title>Genome sequencing of 39 Akkermansia muciniphila isolates reveals its population structure, genomic and functional diverisity, and global distribution in mammalian gut microbiotas.</title>
        <authorList>
            <person name="Guo X."/>
            <person name="Li S."/>
            <person name="Zhang J."/>
            <person name="Wu F."/>
            <person name="Li X."/>
            <person name="Wu D."/>
            <person name="Zhang M."/>
            <person name="Ou Z."/>
            <person name="Jie Z."/>
            <person name="Yan Q."/>
            <person name="Li P."/>
            <person name="Yi J."/>
            <person name="Peng Y."/>
        </authorList>
    </citation>
    <scope>NUCLEOTIDE SEQUENCE [LARGE SCALE GENOMIC DNA]</scope>
    <source>
        <strain evidence="5 6">GP24</strain>
    </source>
</reference>
<dbReference type="AlphaFoldDB" id="A0A2N8HCB7"/>
<dbReference type="EMBL" id="PJKA01000012">
    <property type="protein sequence ID" value="PNC17526.1"/>
    <property type="molecule type" value="Genomic_DNA"/>
</dbReference>
<feature type="domain" description="Polysaccharide export protein N-terminal" evidence="3">
    <location>
        <begin position="52"/>
        <end position="148"/>
    </location>
</feature>
<dbReference type="InterPro" id="IPR003715">
    <property type="entry name" value="Poly_export_N"/>
</dbReference>
<gene>
    <name evidence="5" type="ORF">CXU22_07140</name>
</gene>
<dbReference type="Gene3D" id="3.10.560.10">
    <property type="entry name" value="Outer membrane lipoprotein wza domain like"/>
    <property type="match status" value="1"/>
</dbReference>
<proteinExistence type="predicted"/>
<sequence length="265" mass="29791">MIMHHRLLFSSGIFRLASLAVCTLLLASCVNPKEVLYIQDITGETRQDIVTKYQTTIQKDDQLYISVSSKQPELTTPFIMAEMGNSISNNTGNSRPKGYLVDDEGYIVLPVIGKMKAARKTCSQLAHDISAKLRNSDYIKDASVNVQIMNFKFSVLGEVNNPGSYQVDGQRVTIFDAISRAGDLNIDGNRDIVLIREMERDRKIVKLDLRSKSIFSSPYYYIRQNDIIYVTPSDRKINMRSESAQYYAWGLSGLSLLIAVIAISL</sequence>
<keyword evidence="2" id="KW-0472">Membrane</keyword>
<keyword evidence="1" id="KW-0732">Signal</keyword>
<protein>
    <submittedName>
        <fullName evidence="5">BexD/CtrA/VexA family polysaccharide export protein</fullName>
    </submittedName>
</protein>
<accession>A0A2N8HCB7</accession>
<keyword evidence="2" id="KW-1133">Transmembrane helix</keyword>
<name>A0A2N8HCB7_9BACT</name>
<dbReference type="PANTHER" id="PTHR33619:SF3">
    <property type="entry name" value="POLYSACCHARIDE EXPORT PROTEIN GFCE-RELATED"/>
    <property type="match status" value="1"/>
</dbReference>
<evidence type="ECO:0000259" key="4">
    <source>
        <dbReference type="Pfam" id="PF10531"/>
    </source>
</evidence>
<dbReference type="RefSeq" id="WP_102714010.1">
    <property type="nucleotide sequence ID" value="NZ_PJKA01000012.1"/>
</dbReference>
<dbReference type="Pfam" id="PF02563">
    <property type="entry name" value="Poly_export"/>
    <property type="match status" value="1"/>
</dbReference>
<comment type="caution">
    <text evidence="5">The sequence shown here is derived from an EMBL/GenBank/DDBJ whole genome shotgun (WGS) entry which is preliminary data.</text>
</comment>
<evidence type="ECO:0000259" key="3">
    <source>
        <dbReference type="Pfam" id="PF02563"/>
    </source>
</evidence>
<dbReference type="OrthoDB" id="181687at2"/>
<organism evidence="5 6">
    <name type="scientific">Akkermansia muciniphila</name>
    <dbReference type="NCBI Taxonomy" id="239935"/>
    <lineage>
        <taxon>Bacteria</taxon>
        <taxon>Pseudomonadati</taxon>
        <taxon>Verrucomicrobiota</taxon>
        <taxon>Verrucomicrobiia</taxon>
        <taxon>Verrucomicrobiales</taxon>
        <taxon>Akkermansiaceae</taxon>
        <taxon>Akkermansia</taxon>
    </lineage>
</organism>
<dbReference type="InterPro" id="IPR049712">
    <property type="entry name" value="Poly_export"/>
</dbReference>